<evidence type="ECO:0000313" key="3">
    <source>
        <dbReference type="Proteomes" id="UP001497482"/>
    </source>
</evidence>
<proteinExistence type="predicted"/>
<gene>
    <name evidence="2" type="ORF">KC01_LOCUS33910</name>
</gene>
<dbReference type="Proteomes" id="UP001497482">
    <property type="component" value="Chromosome 5"/>
</dbReference>
<organism evidence="2 3">
    <name type="scientific">Knipowitschia caucasica</name>
    <name type="common">Caucasian dwarf goby</name>
    <name type="synonym">Pomatoschistus caucasicus</name>
    <dbReference type="NCBI Taxonomy" id="637954"/>
    <lineage>
        <taxon>Eukaryota</taxon>
        <taxon>Metazoa</taxon>
        <taxon>Chordata</taxon>
        <taxon>Craniata</taxon>
        <taxon>Vertebrata</taxon>
        <taxon>Euteleostomi</taxon>
        <taxon>Actinopterygii</taxon>
        <taxon>Neopterygii</taxon>
        <taxon>Teleostei</taxon>
        <taxon>Neoteleostei</taxon>
        <taxon>Acanthomorphata</taxon>
        <taxon>Gobiaria</taxon>
        <taxon>Gobiiformes</taxon>
        <taxon>Gobioidei</taxon>
        <taxon>Gobiidae</taxon>
        <taxon>Gobiinae</taxon>
        <taxon>Knipowitschia</taxon>
    </lineage>
</organism>
<accession>A0AAV2M0B3</accession>
<dbReference type="EMBL" id="OZ035827">
    <property type="protein sequence ID" value="CAL1606792.1"/>
    <property type="molecule type" value="Genomic_DNA"/>
</dbReference>
<evidence type="ECO:0000313" key="2">
    <source>
        <dbReference type="EMBL" id="CAL1606792.1"/>
    </source>
</evidence>
<sequence length="152" mass="16372">MLHHYSVQWKDSTGFSCRRSFTKTCILNKFCQITLHALSSSLLGTLTPSLPLITEANDSKVERYVTVVLGGRSLMGEVDRAGPSQQHPRVSGPSAGAGPPLTCSLTGPNVACDTSQPITLRTDDRLLTYAPCTLDPEQTLSGVITVRALKSR</sequence>
<dbReference type="AlphaFoldDB" id="A0AAV2M0B3"/>
<protein>
    <submittedName>
        <fullName evidence="2">Uncharacterized protein</fullName>
    </submittedName>
</protein>
<evidence type="ECO:0000256" key="1">
    <source>
        <dbReference type="SAM" id="MobiDB-lite"/>
    </source>
</evidence>
<name>A0AAV2M0B3_KNICA</name>
<reference evidence="2 3" key="1">
    <citation type="submission" date="2024-04" db="EMBL/GenBank/DDBJ databases">
        <authorList>
            <person name="Waldvogel A.-M."/>
            <person name="Schoenle A."/>
        </authorList>
    </citation>
    <scope>NUCLEOTIDE SEQUENCE [LARGE SCALE GENOMIC DNA]</scope>
</reference>
<feature type="region of interest" description="Disordered" evidence="1">
    <location>
        <begin position="77"/>
        <end position="97"/>
    </location>
</feature>
<keyword evidence="3" id="KW-1185">Reference proteome</keyword>